<dbReference type="GO" id="GO:0003700">
    <property type="term" value="F:DNA-binding transcription factor activity"/>
    <property type="evidence" value="ECO:0007669"/>
    <property type="project" value="InterPro"/>
</dbReference>
<dbReference type="InterPro" id="IPR018060">
    <property type="entry name" value="HTH_AraC"/>
</dbReference>
<dbReference type="EMBL" id="FRCK01000015">
    <property type="protein sequence ID" value="SHM59155.1"/>
    <property type="molecule type" value="Genomic_DNA"/>
</dbReference>
<dbReference type="RefSeq" id="WP_073068762.1">
    <property type="nucleotide sequence ID" value="NZ_FRCK01000015.1"/>
</dbReference>
<dbReference type="GO" id="GO:0043565">
    <property type="term" value="F:sequence-specific DNA binding"/>
    <property type="evidence" value="ECO:0007669"/>
    <property type="project" value="InterPro"/>
</dbReference>
<dbReference type="Gene3D" id="1.10.10.60">
    <property type="entry name" value="Homeodomain-like"/>
    <property type="match status" value="1"/>
</dbReference>
<evidence type="ECO:0000259" key="1">
    <source>
        <dbReference type="PROSITE" id="PS01124"/>
    </source>
</evidence>
<evidence type="ECO:0000313" key="2">
    <source>
        <dbReference type="EMBL" id="SHM59155.1"/>
    </source>
</evidence>
<dbReference type="Proteomes" id="UP000184444">
    <property type="component" value="Unassembled WGS sequence"/>
</dbReference>
<accession>A0A1M7K1Q9</accession>
<organism evidence="2 3">
    <name type="scientific">Paracoccus solventivorans</name>
    <dbReference type="NCBI Taxonomy" id="53463"/>
    <lineage>
        <taxon>Bacteria</taxon>
        <taxon>Pseudomonadati</taxon>
        <taxon>Pseudomonadota</taxon>
        <taxon>Alphaproteobacteria</taxon>
        <taxon>Rhodobacterales</taxon>
        <taxon>Paracoccaceae</taxon>
        <taxon>Paracoccus</taxon>
    </lineage>
</organism>
<sequence length="241" mass="26295">MRSSSDLAAAPLYLEMAPPLNAASQINHLFVFRDMGVLSGRGSGRFATDLFTLSITCDDSGGARGSMAPPRPGFTPRLMPFHGVVAGLRLSSRPERLPEAEEMKPLASALARVQQSDEALPLLVTMLDELAKCLRFAASPGLCSARTERRKVREETSVSRRRLAASRRFRRLLGQLATQTVSLTDLALDAGYYDQPHMSAACRAFAGKPPRALRLQAAQCGFGRSLQDARLKDRLILVINE</sequence>
<dbReference type="SMART" id="SM00342">
    <property type="entry name" value="HTH_ARAC"/>
    <property type="match status" value="1"/>
</dbReference>
<name>A0A1M7K1Q9_9RHOB</name>
<gene>
    <name evidence="2" type="ORF">SAMN05444389_11523</name>
</gene>
<keyword evidence="3" id="KW-1185">Reference proteome</keyword>
<protein>
    <submittedName>
        <fullName evidence="2">Helix-turn-helix domain-containing protein</fullName>
    </submittedName>
</protein>
<dbReference type="Pfam" id="PF12833">
    <property type="entry name" value="HTH_18"/>
    <property type="match status" value="1"/>
</dbReference>
<dbReference type="OrthoDB" id="9815799at2"/>
<reference evidence="3" key="1">
    <citation type="submission" date="2016-11" db="EMBL/GenBank/DDBJ databases">
        <authorList>
            <person name="Varghese N."/>
            <person name="Submissions S."/>
        </authorList>
    </citation>
    <scope>NUCLEOTIDE SEQUENCE [LARGE SCALE GENOMIC DNA]</scope>
    <source>
        <strain evidence="3">DSM 6637</strain>
    </source>
</reference>
<proteinExistence type="predicted"/>
<dbReference type="PROSITE" id="PS01124">
    <property type="entry name" value="HTH_ARAC_FAMILY_2"/>
    <property type="match status" value="1"/>
</dbReference>
<feature type="domain" description="HTH araC/xylS-type" evidence="1">
    <location>
        <begin position="117"/>
        <end position="216"/>
    </location>
</feature>
<dbReference type="AlphaFoldDB" id="A0A1M7K1Q9"/>
<dbReference type="STRING" id="53463.SAMN05444389_11523"/>
<evidence type="ECO:0000313" key="3">
    <source>
        <dbReference type="Proteomes" id="UP000184444"/>
    </source>
</evidence>